<dbReference type="AlphaFoldDB" id="A0A2U2C5B8"/>
<keyword evidence="1" id="KW-0472">Membrane</keyword>
<keyword evidence="4" id="KW-1185">Reference proteome</keyword>
<evidence type="ECO:0000256" key="1">
    <source>
        <dbReference type="SAM" id="Phobius"/>
    </source>
</evidence>
<dbReference type="EMBL" id="QEYD01000013">
    <property type="protein sequence ID" value="PWE27073.1"/>
    <property type="molecule type" value="Genomic_DNA"/>
</dbReference>
<feature type="domain" description="Prepilin type IV endopeptidase peptidase" evidence="2">
    <location>
        <begin position="15"/>
        <end position="115"/>
    </location>
</feature>
<protein>
    <recommendedName>
        <fullName evidence="2">Prepilin type IV endopeptidase peptidase domain-containing protein</fullName>
    </recommendedName>
</protein>
<reference evidence="3 4" key="1">
    <citation type="submission" date="2018-05" db="EMBL/GenBank/DDBJ databases">
        <title>Pararhodobacter marina sp. nov., isolated from deep-sea water of the Indian Ocean.</title>
        <authorList>
            <person name="Lai Q.Sr."/>
            <person name="Liu X."/>
            <person name="Shao Z."/>
        </authorList>
    </citation>
    <scope>NUCLEOTIDE SEQUENCE [LARGE SCALE GENOMIC DNA]</scope>
    <source>
        <strain evidence="3 4">CIC4N-9</strain>
    </source>
</reference>
<name>A0A2U2C5B8_9RHOB</name>
<gene>
    <name evidence="3" type="ORF">C4N9_18890</name>
</gene>
<keyword evidence="1" id="KW-1133">Transmembrane helix</keyword>
<evidence type="ECO:0000313" key="3">
    <source>
        <dbReference type="EMBL" id="PWE27073.1"/>
    </source>
</evidence>
<proteinExistence type="predicted"/>
<feature type="transmembrane region" description="Helical" evidence="1">
    <location>
        <begin position="143"/>
        <end position="163"/>
    </location>
</feature>
<evidence type="ECO:0000313" key="4">
    <source>
        <dbReference type="Proteomes" id="UP000244940"/>
    </source>
</evidence>
<dbReference type="Proteomes" id="UP000244940">
    <property type="component" value="Unassembled WGS sequence"/>
</dbReference>
<comment type="caution">
    <text evidence="3">The sequence shown here is derived from an EMBL/GenBank/DDBJ whole genome shotgun (WGS) entry which is preliminary data.</text>
</comment>
<evidence type="ECO:0000259" key="2">
    <source>
        <dbReference type="Pfam" id="PF01478"/>
    </source>
</evidence>
<dbReference type="InterPro" id="IPR000045">
    <property type="entry name" value="Prepilin_IV_endopep_pep"/>
</dbReference>
<feature type="transmembrane region" description="Helical" evidence="1">
    <location>
        <begin position="62"/>
        <end position="83"/>
    </location>
</feature>
<feature type="transmembrane region" description="Helical" evidence="1">
    <location>
        <begin position="103"/>
        <end position="122"/>
    </location>
</feature>
<dbReference type="Gene3D" id="1.20.120.1220">
    <property type="match status" value="1"/>
</dbReference>
<dbReference type="OrthoDB" id="7709484at2"/>
<feature type="transmembrane region" description="Helical" evidence="1">
    <location>
        <begin position="36"/>
        <end position="55"/>
    </location>
</feature>
<dbReference type="GO" id="GO:0004190">
    <property type="term" value="F:aspartic-type endopeptidase activity"/>
    <property type="evidence" value="ECO:0007669"/>
    <property type="project" value="InterPro"/>
</dbReference>
<sequence>MMTQSAHAAVWLLIFATPVALYVAWTDLKAMRIPNMAVVALLAVYLVVGLITLPLPVWGWSLLHFVVVLVIGFVISLTGGFGAGDAKFAAAMAPFVAVGDLRLFLVLLCAVSLAAFVVHRAMRALPFIRRATPDWQSWERKEFPFGLALGPSLIFYLALASIYGS</sequence>
<dbReference type="GO" id="GO:0016020">
    <property type="term" value="C:membrane"/>
    <property type="evidence" value="ECO:0007669"/>
    <property type="project" value="InterPro"/>
</dbReference>
<keyword evidence="1" id="KW-0812">Transmembrane</keyword>
<dbReference type="Pfam" id="PF01478">
    <property type="entry name" value="Peptidase_A24"/>
    <property type="match status" value="1"/>
</dbReference>
<accession>A0A2U2C5B8</accession>
<organism evidence="3 4">
    <name type="scientific">Pararhodobacter marinus</name>
    <dbReference type="NCBI Taxonomy" id="2184063"/>
    <lineage>
        <taxon>Bacteria</taxon>
        <taxon>Pseudomonadati</taxon>
        <taxon>Pseudomonadota</taxon>
        <taxon>Alphaproteobacteria</taxon>
        <taxon>Rhodobacterales</taxon>
        <taxon>Paracoccaceae</taxon>
        <taxon>Pararhodobacter</taxon>
    </lineage>
</organism>